<dbReference type="GO" id="GO:0000981">
    <property type="term" value="F:DNA-binding transcription factor activity, RNA polymerase II-specific"/>
    <property type="evidence" value="ECO:0007669"/>
    <property type="project" value="TreeGrafter"/>
</dbReference>
<organism evidence="10 11">
    <name type="scientific">Parthenolecanium corni</name>
    <dbReference type="NCBI Taxonomy" id="536013"/>
    <lineage>
        <taxon>Eukaryota</taxon>
        <taxon>Metazoa</taxon>
        <taxon>Ecdysozoa</taxon>
        <taxon>Arthropoda</taxon>
        <taxon>Hexapoda</taxon>
        <taxon>Insecta</taxon>
        <taxon>Pterygota</taxon>
        <taxon>Neoptera</taxon>
        <taxon>Paraneoptera</taxon>
        <taxon>Hemiptera</taxon>
        <taxon>Sternorrhyncha</taxon>
        <taxon>Coccoidea</taxon>
        <taxon>Coccidae</taxon>
        <taxon>Parthenolecanium</taxon>
    </lineage>
</organism>
<sequence>MLPYQAMAMDYAVTSSFQRHPGNTVNMNVNMNMNMNMNPAFTHSWFMPTDLCVPFKPSQTILEPGILELRKEKSRDAARSRRGKENFEFYELAKMLPLPSAITSQLDKASIIRLTISYLKLRDFSDHGDPPWNRDATPMGKNLKKNDNYSPCGTKCTQCPASSGEVDNLSSSNRFDAVIHAPLSAATAHAAYAYFAHLDASLSVQPLPNPLRSRSPTNVAMELFEHHQGTHILQSLDGFAFALAADGRFLYISETVSIYLGLSQVEMTGSSLFDYIHHADHTEVAEQLGLGLSQGQSIASPNSANSEEGVSNNGTANPDVSSVMSLNSTSAFRGLDRSFCVRMKSTLTKRGCHFKSSGYRDKCFPLPAAINAHLLAAVPLKSSQRPIIYIR</sequence>
<keyword evidence="6" id="KW-0539">Nucleus</keyword>
<feature type="region of interest" description="Disordered" evidence="7">
    <location>
        <begin position="296"/>
        <end position="319"/>
    </location>
</feature>
<dbReference type="PANTHER" id="PTHR23043:SF26">
    <property type="entry name" value="PROTEIN TRACHEALESS"/>
    <property type="match status" value="1"/>
</dbReference>
<evidence type="ECO:0000313" key="11">
    <source>
        <dbReference type="Proteomes" id="UP001367676"/>
    </source>
</evidence>
<feature type="domain" description="BHLH" evidence="9">
    <location>
        <begin position="69"/>
        <end position="122"/>
    </location>
</feature>
<dbReference type="GO" id="GO:0000977">
    <property type="term" value="F:RNA polymerase II transcription regulatory region sequence-specific DNA binding"/>
    <property type="evidence" value="ECO:0007669"/>
    <property type="project" value="TreeGrafter"/>
</dbReference>
<evidence type="ECO:0000256" key="7">
    <source>
        <dbReference type="SAM" id="MobiDB-lite"/>
    </source>
</evidence>
<dbReference type="SUPFAM" id="SSF55785">
    <property type="entry name" value="PYP-like sensor domain (PAS domain)"/>
    <property type="match status" value="1"/>
</dbReference>
<evidence type="ECO:0000256" key="5">
    <source>
        <dbReference type="ARBA" id="ARBA00023163"/>
    </source>
</evidence>
<dbReference type="Proteomes" id="UP001367676">
    <property type="component" value="Unassembled WGS sequence"/>
</dbReference>
<dbReference type="InterPro" id="IPR011598">
    <property type="entry name" value="bHLH_dom"/>
</dbReference>
<comment type="caution">
    <text evidence="10">The sequence shown here is derived from an EMBL/GenBank/DDBJ whole genome shotgun (WGS) entry which is preliminary data.</text>
</comment>
<dbReference type="Gene3D" id="4.10.280.10">
    <property type="entry name" value="Helix-loop-helix DNA-binding domain"/>
    <property type="match status" value="1"/>
</dbReference>
<dbReference type="SUPFAM" id="SSF47459">
    <property type="entry name" value="HLH, helix-loop-helix DNA-binding domain"/>
    <property type="match status" value="1"/>
</dbReference>
<proteinExistence type="predicted"/>
<dbReference type="PROSITE" id="PS50888">
    <property type="entry name" value="BHLH"/>
    <property type="match status" value="1"/>
</dbReference>
<dbReference type="GO" id="GO:0046983">
    <property type="term" value="F:protein dimerization activity"/>
    <property type="evidence" value="ECO:0007669"/>
    <property type="project" value="InterPro"/>
</dbReference>
<dbReference type="InterPro" id="IPR035965">
    <property type="entry name" value="PAS-like_dom_sf"/>
</dbReference>
<dbReference type="InterPro" id="IPR000014">
    <property type="entry name" value="PAS"/>
</dbReference>
<evidence type="ECO:0000256" key="4">
    <source>
        <dbReference type="ARBA" id="ARBA00023125"/>
    </source>
</evidence>
<dbReference type="Pfam" id="PF00989">
    <property type="entry name" value="PAS"/>
    <property type="match status" value="1"/>
</dbReference>
<keyword evidence="5" id="KW-0804">Transcription</keyword>
<reference evidence="10 11" key="1">
    <citation type="submission" date="2024-03" db="EMBL/GenBank/DDBJ databases">
        <title>Adaptation during the transition from Ophiocordyceps entomopathogen to insect associate is accompanied by gene loss and intensified selection.</title>
        <authorList>
            <person name="Ward C.M."/>
            <person name="Onetto C.A."/>
            <person name="Borneman A.R."/>
        </authorList>
    </citation>
    <scope>NUCLEOTIDE SEQUENCE [LARGE SCALE GENOMIC DNA]</scope>
    <source>
        <strain evidence="10">AWRI1</strain>
        <tissue evidence="10">Single Adult Female</tissue>
    </source>
</reference>
<dbReference type="Gene3D" id="3.30.450.20">
    <property type="entry name" value="PAS domain"/>
    <property type="match status" value="1"/>
</dbReference>
<evidence type="ECO:0000259" key="9">
    <source>
        <dbReference type="PROSITE" id="PS50888"/>
    </source>
</evidence>
<evidence type="ECO:0000256" key="6">
    <source>
        <dbReference type="ARBA" id="ARBA00023242"/>
    </source>
</evidence>
<dbReference type="PANTHER" id="PTHR23043">
    <property type="entry name" value="HYPOXIA-INDUCIBLE FACTOR 1 ALPHA"/>
    <property type="match status" value="1"/>
</dbReference>
<evidence type="ECO:0000259" key="8">
    <source>
        <dbReference type="PROSITE" id="PS50112"/>
    </source>
</evidence>
<dbReference type="FunFam" id="4.10.280.10:FF:000007">
    <property type="entry name" value="single-minded homolog 1 isoform X1"/>
    <property type="match status" value="1"/>
</dbReference>
<dbReference type="PROSITE" id="PS50112">
    <property type="entry name" value="PAS"/>
    <property type="match status" value="1"/>
</dbReference>
<accession>A0AAN9TAZ0</accession>
<dbReference type="GO" id="GO:0045165">
    <property type="term" value="P:cell fate commitment"/>
    <property type="evidence" value="ECO:0007669"/>
    <property type="project" value="UniProtKB-ARBA"/>
</dbReference>
<evidence type="ECO:0000256" key="1">
    <source>
        <dbReference type="ARBA" id="ARBA00004123"/>
    </source>
</evidence>
<dbReference type="InterPro" id="IPR036638">
    <property type="entry name" value="HLH_DNA-bd_sf"/>
</dbReference>
<dbReference type="InterPro" id="IPR013767">
    <property type="entry name" value="PAS_fold"/>
</dbReference>
<feature type="domain" description="PAS" evidence="8">
    <location>
        <begin position="225"/>
        <end position="295"/>
    </location>
</feature>
<gene>
    <name evidence="10" type="ORF">V9T40_001191</name>
</gene>
<evidence type="ECO:0000256" key="2">
    <source>
        <dbReference type="ARBA" id="ARBA00022737"/>
    </source>
</evidence>
<dbReference type="FunFam" id="3.30.450.20:FF:000025">
    <property type="entry name" value="Neuronal PAS domain protein 3 isoform 1"/>
    <property type="match status" value="1"/>
</dbReference>
<comment type="subcellular location">
    <subcellularLocation>
        <location evidence="1">Nucleus</location>
    </subcellularLocation>
</comment>
<dbReference type="CDD" id="cd19733">
    <property type="entry name" value="bHLH-PAS_trachealess_like"/>
    <property type="match status" value="1"/>
</dbReference>
<name>A0AAN9TAZ0_9HEMI</name>
<keyword evidence="3" id="KW-0805">Transcription regulation</keyword>
<dbReference type="EMBL" id="JBBCAQ010000034">
    <property type="protein sequence ID" value="KAK7580562.1"/>
    <property type="molecule type" value="Genomic_DNA"/>
</dbReference>
<dbReference type="GO" id="GO:0005634">
    <property type="term" value="C:nucleus"/>
    <property type="evidence" value="ECO:0007669"/>
    <property type="project" value="UniProtKB-SubCell"/>
</dbReference>
<protein>
    <submittedName>
        <fullName evidence="10">Uncharacterized protein</fullName>
    </submittedName>
</protein>
<dbReference type="SMART" id="SM00091">
    <property type="entry name" value="PAS"/>
    <property type="match status" value="1"/>
</dbReference>
<keyword evidence="4" id="KW-0238">DNA-binding</keyword>
<dbReference type="AlphaFoldDB" id="A0AAN9TAZ0"/>
<dbReference type="SMART" id="SM00353">
    <property type="entry name" value="HLH"/>
    <property type="match status" value="1"/>
</dbReference>
<dbReference type="CDD" id="cd00130">
    <property type="entry name" value="PAS"/>
    <property type="match status" value="1"/>
</dbReference>
<dbReference type="GO" id="GO:0045944">
    <property type="term" value="P:positive regulation of transcription by RNA polymerase II"/>
    <property type="evidence" value="ECO:0007669"/>
    <property type="project" value="UniProtKB-ARBA"/>
</dbReference>
<evidence type="ECO:0000313" key="10">
    <source>
        <dbReference type="EMBL" id="KAK7580562.1"/>
    </source>
</evidence>
<keyword evidence="11" id="KW-1185">Reference proteome</keyword>
<evidence type="ECO:0000256" key="3">
    <source>
        <dbReference type="ARBA" id="ARBA00023015"/>
    </source>
</evidence>
<keyword evidence="2" id="KW-0677">Repeat</keyword>
<dbReference type="Pfam" id="PF23171">
    <property type="entry name" value="bHLH_HIF1A"/>
    <property type="match status" value="1"/>
</dbReference>